<dbReference type="EMBL" id="JAEPRD010000217">
    <property type="protein sequence ID" value="KAG2193769.1"/>
    <property type="molecule type" value="Genomic_DNA"/>
</dbReference>
<reference evidence="1" key="1">
    <citation type="submission" date="2020-12" db="EMBL/GenBank/DDBJ databases">
        <title>Metabolic potential, ecology and presence of endohyphal bacteria is reflected in genomic diversity of Mucoromycotina.</title>
        <authorList>
            <person name="Muszewska A."/>
            <person name="Okrasinska A."/>
            <person name="Steczkiewicz K."/>
            <person name="Drgas O."/>
            <person name="Orlowska M."/>
            <person name="Perlinska-Lenart U."/>
            <person name="Aleksandrzak-Piekarczyk T."/>
            <person name="Szatraj K."/>
            <person name="Zielenkiewicz U."/>
            <person name="Pilsyk S."/>
            <person name="Malc E."/>
            <person name="Mieczkowski P."/>
            <person name="Kruszewska J.S."/>
            <person name="Biernat P."/>
            <person name="Pawlowska J."/>
        </authorList>
    </citation>
    <scope>NUCLEOTIDE SEQUENCE</scope>
    <source>
        <strain evidence="1">WA0000017839</strain>
    </source>
</reference>
<proteinExistence type="predicted"/>
<dbReference type="AlphaFoldDB" id="A0A8H7QJC0"/>
<comment type="caution">
    <text evidence="1">The sequence shown here is derived from an EMBL/GenBank/DDBJ whole genome shotgun (WGS) entry which is preliminary data.</text>
</comment>
<accession>A0A8H7QJC0</accession>
<name>A0A8H7QJC0_9FUNG</name>
<feature type="non-terminal residue" evidence="1">
    <location>
        <position position="1"/>
    </location>
</feature>
<organism evidence="1 2">
    <name type="scientific">Mucor saturninus</name>
    <dbReference type="NCBI Taxonomy" id="64648"/>
    <lineage>
        <taxon>Eukaryota</taxon>
        <taxon>Fungi</taxon>
        <taxon>Fungi incertae sedis</taxon>
        <taxon>Mucoromycota</taxon>
        <taxon>Mucoromycotina</taxon>
        <taxon>Mucoromycetes</taxon>
        <taxon>Mucorales</taxon>
        <taxon>Mucorineae</taxon>
        <taxon>Mucoraceae</taxon>
        <taxon>Mucor</taxon>
    </lineage>
</organism>
<evidence type="ECO:0000313" key="2">
    <source>
        <dbReference type="Proteomes" id="UP000603453"/>
    </source>
</evidence>
<sequence>KDLKEANKAIRRLSFLLLSENEDYHDDDNNNLEFLEKVSKEAHKSYSGFIDYNSSENAFNQLFIWPYADVIVKGTSVDGCNPDFVQGQPCLESMNRQLKSANLHVDDKNQYKSDGLIKLVGLKNLEFVLLETSGTLINKDKNKLKLDHYKGVYGALAMLKCMVDDYSYASLKSFSKVKVFFLHKADKELHFWSVCSQSGGIFDLWREANLKIKPGFDDKADFLPDLVQFCWEVKAKLNESMTNIIGLKEEHKTVKRKYRYSSTKPDLLSSTINPVVT</sequence>
<protein>
    <submittedName>
        <fullName evidence="1">Uncharacterized protein</fullName>
    </submittedName>
</protein>
<dbReference type="OrthoDB" id="2242038at2759"/>
<evidence type="ECO:0000313" key="1">
    <source>
        <dbReference type="EMBL" id="KAG2193769.1"/>
    </source>
</evidence>
<gene>
    <name evidence="1" type="ORF">INT47_006051</name>
</gene>
<keyword evidence="2" id="KW-1185">Reference proteome</keyword>
<dbReference type="Proteomes" id="UP000603453">
    <property type="component" value="Unassembled WGS sequence"/>
</dbReference>